<gene>
    <name evidence="1" type="ORF">A2751_04345</name>
</gene>
<sequence>MEHFTKEEAEALVGKKFRVKDGRSFPRLSTGDEGKVTKAEKCTVGSAKGQWIIAVDFGAKWSAIDTGDPTWKPRQNRHHVFGFAKYEFSLYLEELSPTVPASGQA</sequence>
<dbReference type="Proteomes" id="UP000176864">
    <property type="component" value="Unassembled WGS sequence"/>
</dbReference>
<accession>A0A1F5NND5</accession>
<name>A0A1F5NND5_9BACT</name>
<dbReference type="AlphaFoldDB" id="A0A1F5NND5"/>
<reference evidence="1 2" key="1">
    <citation type="journal article" date="2016" name="Nat. Commun.">
        <title>Thousands of microbial genomes shed light on interconnected biogeochemical processes in an aquifer system.</title>
        <authorList>
            <person name="Anantharaman K."/>
            <person name="Brown C.T."/>
            <person name="Hug L.A."/>
            <person name="Sharon I."/>
            <person name="Castelle C.J."/>
            <person name="Probst A.J."/>
            <person name="Thomas B.C."/>
            <person name="Singh A."/>
            <person name="Wilkins M.J."/>
            <person name="Karaoz U."/>
            <person name="Brodie E.L."/>
            <person name="Williams K.H."/>
            <person name="Hubbard S.S."/>
            <person name="Banfield J.F."/>
        </authorList>
    </citation>
    <scope>NUCLEOTIDE SEQUENCE [LARGE SCALE GENOMIC DNA]</scope>
</reference>
<protein>
    <submittedName>
        <fullName evidence="1">Uncharacterized protein</fullName>
    </submittedName>
</protein>
<dbReference type="STRING" id="1817824.A2751_04345"/>
<dbReference type="EMBL" id="MFEK01000006">
    <property type="protein sequence ID" value="OGE79195.1"/>
    <property type="molecule type" value="Genomic_DNA"/>
</dbReference>
<evidence type="ECO:0000313" key="2">
    <source>
        <dbReference type="Proteomes" id="UP000176864"/>
    </source>
</evidence>
<comment type="caution">
    <text evidence="1">The sequence shown here is derived from an EMBL/GenBank/DDBJ whole genome shotgun (WGS) entry which is preliminary data.</text>
</comment>
<proteinExistence type="predicted"/>
<organism evidence="1 2">
    <name type="scientific">Candidatus Doudnabacteria bacterium RIFCSPHIGHO2_01_FULL_46_14</name>
    <dbReference type="NCBI Taxonomy" id="1817824"/>
    <lineage>
        <taxon>Bacteria</taxon>
        <taxon>Candidatus Doudnaibacteriota</taxon>
    </lineage>
</organism>
<evidence type="ECO:0000313" key="1">
    <source>
        <dbReference type="EMBL" id="OGE79195.1"/>
    </source>
</evidence>